<gene>
    <name evidence="1" type="ORF">E2562_013363</name>
</gene>
<evidence type="ECO:0000313" key="1">
    <source>
        <dbReference type="EMBL" id="KAF0899129.1"/>
    </source>
</evidence>
<name>A0A6G1CG18_9ORYZ</name>
<dbReference type="AlphaFoldDB" id="A0A6G1CG18"/>
<proteinExistence type="predicted"/>
<dbReference type="Proteomes" id="UP000479710">
    <property type="component" value="Unassembled WGS sequence"/>
</dbReference>
<accession>A0A6G1CG18</accession>
<dbReference type="EMBL" id="SPHZ02000009">
    <property type="protein sequence ID" value="KAF0899129.1"/>
    <property type="molecule type" value="Genomic_DNA"/>
</dbReference>
<comment type="caution">
    <text evidence="1">The sequence shown here is derived from an EMBL/GenBank/DDBJ whole genome shotgun (WGS) entry which is preliminary data.</text>
</comment>
<keyword evidence="2" id="KW-1185">Reference proteome</keyword>
<protein>
    <submittedName>
        <fullName evidence="1">Uncharacterized protein</fullName>
    </submittedName>
</protein>
<reference evidence="1 2" key="1">
    <citation type="submission" date="2019-11" db="EMBL/GenBank/DDBJ databases">
        <title>Whole genome sequence of Oryza granulata.</title>
        <authorList>
            <person name="Li W."/>
        </authorList>
    </citation>
    <scope>NUCLEOTIDE SEQUENCE [LARGE SCALE GENOMIC DNA]</scope>
    <source>
        <strain evidence="2">cv. Menghai</strain>
        <tissue evidence="1">Leaf</tissue>
    </source>
</reference>
<sequence>MFNSVKGLLEQETSSKIHASAMTTSKNLAMILIYGSPWKGTYLMLRILNVLVLKMETLASSMICSTFLFKFHEKRWWKCGCWMDCYTITLCTTIRYLRRQIYAMVLYIGSLKATLRSSKMQLLL</sequence>
<organism evidence="1 2">
    <name type="scientific">Oryza meyeriana var. granulata</name>
    <dbReference type="NCBI Taxonomy" id="110450"/>
    <lineage>
        <taxon>Eukaryota</taxon>
        <taxon>Viridiplantae</taxon>
        <taxon>Streptophyta</taxon>
        <taxon>Embryophyta</taxon>
        <taxon>Tracheophyta</taxon>
        <taxon>Spermatophyta</taxon>
        <taxon>Magnoliopsida</taxon>
        <taxon>Liliopsida</taxon>
        <taxon>Poales</taxon>
        <taxon>Poaceae</taxon>
        <taxon>BOP clade</taxon>
        <taxon>Oryzoideae</taxon>
        <taxon>Oryzeae</taxon>
        <taxon>Oryzinae</taxon>
        <taxon>Oryza</taxon>
        <taxon>Oryza meyeriana</taxon>
    </lineage>
</organism>
<evidence type="ECO:0000313" key="2">
    <source>
        <dbReference type="Proteomes" id="UP000479710"/>
    </source>
</evidence>
<dbReference type="EMBL" id="SPHZ02000009">
    <property type="protein sequence ID" value="KAF0899131.1"/>
    <property type="molecule type" value="Genomic_DNA"/>
</dbReference>